<dbReference type="Pfam" id="PF02643">
    <property type="entry name" value="DUF192"/>
    <property type="match status" value="1"/>
</dbReference>
<feature type="chain" id="PRO_5045144660" evidence="1">
    <location>
        <begin position="22"/>
        <end position="148"/>
    </location>
</feature>
<dbReference type="EMBL" id="JBIGHY010000002">
    <property type="protein sequence ID" value="MFG6413741.1"/>
    <property type="molecule type" value="Genomic_DNA"/>
</dbReference>
<evidence type="ECO:0000313" key="3">
    <source>
        <dbReference type="Proteomes" id="UP001606300"/>
    </source>
</evidence>
<gene>
    <name evidence="2" type="ORF">ACG02S_07495</name>
</gene>
<feature type="signal peptide" evidence="1">
    <location>
        <begin position="1"/>
        <end position="21"/>
    </location>
</feature>
<sequence length="148" mass="16011">MTCIKAIAISALALAAGLAAAQDAPQQLRSIPLTAGMHVIQAEVAQTDRERAIGLMHRKDMPANHGMLFVFDEASPQCFWMKNTLLPLSIAFVADDGSIVNIADMKPMDETSHCSSKPVRYALEMNKGWFAKRGLKAGAKLKGQPFAN</sequence>
<evidence type="ECO:0000313" key="2">
    <source>
        <dbReference type="EMBL" id="MFG6413741.1"/>
    </source>
</evidence>
<dbReference type="PANTHER" id="PTHR37953:SF1">
    <property type="entry name" value="UPF0127 PROTEIN MJ1496"/>
    <property type="match status" value="1"/>
</dbReference>
<protein>
    <submittedName>
        <fullName evidence="2">DUF192 domain-containing protein</fullName>
    </submittedName>
</protein>
<reference evidence="2 3" key="1">
    <citation type="submission" date="2024-09" db="EMBL/GenBank/DDBJ databases">
        <title>Novel species of the genus Pelomonas and Roseateles isolated from streams.</title>
        <authorList>
            <person name="Lu H."/>
        </authorList>
    </citation>
    <scope>NUCLEOTIDE SEQUENCE [LARGE SCALE GENOMIC DNA]</scope>
    <source>
        <strain evidence="2 3">DC23W</strain>
    </source>
</reference>
<evidence type="ECO:0000256" key="1">
    <source>
        <dbReference type="SAM" id="SignalP"/>
    </source>
</evidence>
<accession>A0ABW7EJT4</accession>
<dbReference type="PANTHER" id="PTHR37953">
    <property type="entry name" value="UPF0127 PROTEIN MJ1496"/>
    <property type="match status" value="1"/>
</dbReference>
<dbReference type="Proteomes" id="UP001606300">
    <property type="component" value="Unassembled WGS sequence"/>
</dbReference>
<dbReference type="Gene3D" id="2.60.120.1140">
    <property type="entry name" value="Protein of unknown function DUF192"/>
    <property type="match status" value="1"/>
</dbReference>
<name>A0ABW7EJT4_9BURK</name>
<dbReference type="InterPro" id="IPR038695">
    <property type="entry name" value="Saro_0823-like_sf"/>
</dbReference>
<comment type="caution">
    <text evidence="2">The sequence shown here is derived from an EMBL/GenBank/DDBJ whole genome shotgun (WGS) entry which is preliminary data.</text>
</comment>
<keyword evidence="3" id="KW-1185">Reference proteome</keyword>
<proteinExistence type="predicted"/>
<keyword evidence="1" id="KW-0732">Signal</keyword>
<dbReference type="InterPro" id="IPR003795">
    <property type="entry name" value="DUF192"/>
</dbReference>
<organism evidence="2 3">
    <name type="scientific">Pelomonas dachongensis</name>
    <dbReference type="NCBI Taxonomy" id="3299029"/>
    <lineage>
        <taxon>Bacteria</taxon>
        <taxon>Pseudomonadati</taxon>
        <taxon>Pseudomonadota</taxon>
        <taxon>Betaproteobacteria</taxon>
        <taxon>Burkholderiales</taxon>
        <taxon>Sphaerotilaceae</taxon>
        <taxon>Roseateles</taxon>
    </lineage>
</organism>
<dbReference type="RefSeq" id="WP_394469817.1">
    <property type="nucleotide sequence ID" value="NZ_JBIGHY010000002.1"/>
</dbReference>